<evidence type="ECO:0000256" key="1">
    <source>
        <dbReference type="SAM" id="SignalP"/>
    </source>
</evidence>
<feature type="chain" id="PRO_5045138288" evidence="1">
    <location>
        <begin position="19"/>
        <end position="189"/>
    </location>
</feature>
<organism evidence="3 4">
    <name type="scientific">Sphingobacterium kitahiroshimense</name>
    <dbReference type="NCBI Taxonomy" id="470446"/>
    <lineage>
        <taxon>Bacteria</taxon>
        <taxon>Pseudomonadati</taxon>
        <taxon>Bacteroidota</taxon>
        <taxon>Sphingobacteriia</taxon>
        <taxon>Sphingobacteriales</taxon>
        <taxon>Sphingobacteriaceae</taxon>
        <taxon>Sphingobacterium</taxon>
    </lineage>
</organism>
<dbReference type="RefSeq" id="WP_132771740.1">
    <property type="nucleotide sequence ID" value="NZ_JAOQNK010000001.1"/>
</dbReference>
<reference evidence="3 4" key="1">
    <citation type="submission" date="2024-04" db="EMBL/GenBank/DDBJ databases">
        <title>WGS of bacteria from Torrens River.</title>
        <authorList>
            <person name="Wyrsch E.R."/>
            <person name="Drigo B."/>
        </authorList>
    </citation>
    <scope>NUCLEOTIDE SEQUENCE [LARGE SCALE GENOMIC DNA]</scope>
    <source>
        <strain evidence="3 4">TWI391</strain>
    </source>
</reference>
<evidence type="ECO:0000313" key="4">
    <source>
        <dbReference type="Proteomes" id="UP001409291"/>
    </source>
</evidence>
<dbReference type="PANTHER" id="PTHR31157:SF1">
    <property type="entry name" value="SCP DOMAIN-CONTAINING PROTEIN"/>
    <property type="match status" value="1"/>
</dbReference>
<dbReference type="PANTHER" id="PTHR31157">
    <property type="entry name" value="SCP DOMAIN-CONTAINING PROTEIN"/>
    <property type="match status" value="1"/>
</dbReference>
<sequence>MKYLLIFSLSLLFSLSSAQVRVEKKQAKEAYHLLNEIRKNPERYKKKLGLFNLNKVTRKSLNWNKRLAEVAESRAKDMAKRNYFDHVNPDGIGPNYYMQQAGYDLNAKWLKNKRANNFESIAWNWLSATDAIKGLIIGKEAPGYHHRKHLLGMDEWNASLYDIGIGFVTTGKKGHQKSYLCVIIAKHDW</sequence>
<dbReference type="SUPFAM" id="SSF55797">
    <property type="entry name" value="PR-1-like"/>
    <property type="match status" value="1"/>
</dbReference>
<dbReference type="Gene3D" id="3.40.33.10">
    <property type="entry name" value="CAP"/>
    <property type="match status" value="1"/>
</dbReference>
<evidence type="ECO:0000259" key="2">
    <source>
        <dbReference type="Pfam" id="PF00188"/>
    </source>
</evidence>
<proteinExistence type="predicted"/>
<gene>
    <name evidence="3" type="ORF">ABE541_07785</name>
</gene>
<dbReference type="InterPro" id="IPR014044">
    <property type="entry name" value="CAP_dom"/>
</dbReference>
<accession>A0ABV0BQY8</accession>
<dbReference type="InterPro" id="IPR035940">
    <property type="entry name" value="CAP_sf"/>
</dbReference>
<keyword evidence="4" id="KW-1185">Reference proteome</keyword>
<feature type="domain" description="SCP" evidence="2">
    <location>
        <begin position="33"/>
        <end position="175"/>
    </location>
</feature>
<dbReference type="Pfam" id="PF00188">
    <property type="entry name" value="CAP"/>
    <property type="match status" value="1"/>
</dbReference>
<feature type="signal peptide" evidence="1">
    <location>
        <begin position="1"/>
        <end position="18"/>
    </location>
</feature>
<protein>
    <submittedName>
        <fullName evidence="3">CAP domain-containing protein</fullName>
    </submittedName>
</protein>
<keyword evidence="1" id="KW-0732">Signal</keyword>
<dbReference type="Proteomes" id="UP001409291">
    <property type="component" value="Unassembled WGS sequence"/>
</dbReference>
<dbReference type="EMBL" id="JBDJNQ010000003">
    <property type="protein sequence ID" value="MEN5377156.1"/>
    <property type="molecule type" value="Genomic_DNA"/>
</dbReference>
<evidence type="ECO:0000313" key="3">
    <source>
        <dbReference type="EMBL" id="MEN5377156.1"/>
    </source>
</evidence>
<dbReference type="CDD" id="cd05379">
    <property type="entry name" value="CAP_bacterial"/>
    <property type="match status" value="1"/>
</dbReference>
<name>A0ABV0BQY8_9SPHI</name>
<comment type="caution">
    <text evidence="3">The sequence shown here is derived from an EMBL/GenBank/DDBJ whole genome shotgun (WGS) entry which is preliminary data.</text>
</comment>